<evidence type="ECO:0000256" key="3">
    <source>
        <dbReference type="ARBA" id="ARBA00022461"/>
    </source>
</evidence>
<accession>A0AAV3XR67</accession>
<comment type="subcellular location">
    <subcellularLocation>
        <location evidence="1">Membrane</location>
        <topology evidence="1">Multi-pass membrane protein</topology>
    </subcellularLocation>
</comment>
<comment type="caution">
    <text evidence="13">The sequence shown here is derived from an EMBL/GenBank/DDBJ whole genome shotgun (WGS) entry which is preliminary data.</text>
</comment>
<comment type="similarity">
    <text evidence="11">Belongs to the amiloride-sensitive sodium channel (TC 1.A.6) family.</text>
</comment>
<evidence type="ECO:0000256" key="10">
    <source>
        <dbReference type="ARBA" id="ARBA00023303"/>
    </source>
</evidence>
<evidence type="ECO:0000256" key="11">
    <source>
        <dbReference type="RuleBase" id="RU000679"/>
    </source>
</evidence>
<keyword evidence="3 11" id="KW-0894">Sodium channel</keyword>
<dbReference type="Pfam" id="PF00858">
    <property type="entry name" value="ASC"/>
    <property type="match status" value="1"/>
</dbReference>
<evidence type="ECO:0000256" key="12">
    <source>
        <dbReference type="SAM" id="Phobius"/>
    </source>
</evidence>
<evidence type="ECO:0000256" key="5">
    <source>
        <dbReference type="ARBA" id="ARBA00022989"/>
    </source>
</evidence>
<keyword evidence="2 11" id="KW-0813">Transport</keyword>
<evidence type="ECO:0000256" key="4">
    <source>
        <dbReference type="ARBA" id="ARBA00022692"/>
    </source>
</evidence>
<keyword evidence="14" id="KW-1185">Reference proteome</keyword>
<keyword evidence="7 11" id="KW-0406">Ion transport</keyword>
<keyword evidence="5 12" id="KW-1133">Transmembrane helix</keyword>
<evidence type="ECO:0000313" key="14">
    <source>
        <dbReference type="Proteomes" id="UP000735302"/>
    </source>
</evidence>
<organism evidence="13 14">
    <name type="scientific">Plakobranchus ocellatus</name>
    <dbReference type="NCBI Taxonomy" id="259542"/>
    <lineage>
        <taxon>Eukaryota</taxon>
        <taxon>Metazoa</taxon>
        <taxon>Spiralia</taxon>
        <taxon>Lophotrochozoa</taxon>
        <taxon>Mollusca</taxon>
        <taxon>Gastropoda</taxon>
        <taxon>Heterobranchia</taxon>
        <taxon>Euthyneura</taxon>
        <taxon>Panpulmonata</taxon>
        <taxon>Sacoglossa</taxon>
        <taxon>Placobranchoidea</taxon>
        <taxon>Plakobranchidae</taxon>
        <taxon>Plakobranchus</taxon>
    </lineage>
</organism>
<keyword evidence="10 11" id="KW-0407">Ion channel</keyword>
<evidence type="ECO:0000256" key="7">
    <source>
        <dbReference type="ARBA" id="ARBA00023065"/>
    </source>
</evidence>
<evidence type="ECO:0000256" key="9">
    <source>
        <dbReference type="ARBA" id="ARBA00023201"/>
    </source>
</evidence>
<keyword evidence="9 11" id="KW-0739">Sodium transport</keyword>
<dbReference type="PANTHER" id="PTHR11690">
    <property type="entry name" value="AMILORIDE-SENSITIVE SODIUM CHANNEL-RELATED"/>
    <property type="match status" value="1"/>
</dbReference>
<sequence>MSGATFEMSQYDPSRTYLQDTLNPLPREVSVQVEMPISESNRLMEGKQQSQCDLNEEQQAKGMLEHYLQSATIHGISQTSGPKHYSLRRPIWFILLAVMTISLVWTVYGQINNFYEYPIKTVTQVTLNTVLPFPAVTICNLNQFMRDRVPDIPIVVKVIQYQSEYFQLATRMKNQSDNMFDLENLTDVSGEELQKILFDAAPRLDELFGDCSWQGQRYDCNDLFKTDVTGHGICYTFNGPDLKPEQRYKAVGPISLLRTKVNLENNRSYYARSPHAGIKTGRVTVGLPLRCLVCVGKETKRFSTCCSNVGKWLLHVRQDGHDAPELYVCRQDKVTMSACYPARHDTASPIRRLEHSTRGGSFYGTVKIR</sequence>
<dbReference type="AlphaFoldDB" id="A0AAV3XR67"/>
<keyword evidence="6" id="KW-0915">Sodium</keyword>
<feature type="non-terminal residue" evidence="13">
    <location>
        <position position="369"/>
    </location>
</feature>
<dbReference type="PANTHER" id="PTHR11690:SF300">
    <property type="entry name" value="PICKPOCKET PROTEIN 19"/>
    <property type="match status" value="1"/>
</dbReference>
<proteinExistence type="inferred from homology"/>
<protein>
    <submittedName>
        <fullName evidence="13">Acid-sensing ion channel 1</fullName>
    </submittedName>
</protein>
<reference evidence="13 14" key="1">
    <citation type="journal article" date="2021" name="Elife">
        <title>Chloroplast acquisition without the gene transfer in kleptoplastic sea slugs, Plakobranchus ocellatus.</title>
        <authorList>
            <person name="Maeda T."/>
            <person name="Takahashi S."/>
            <person name="Yoshida T."/>
            <person name="Shimamura S."/>
            <person name="Takaki Y."/>
            <person name="Nagai Y."/>
            <person name="Toyoda A."/>
            <person name="Suzuki Y."/>
            <person name="Arimoto A."/>
            <person name="Ishii H."/>
            <person name="Satoh N."/>
            <person name="Nishiyama T."/>
            <person name="Hasebe M."/>
            <person name="Maruyama T."/>
            <person name="Minagawa J."/>
            <person name="Obokata J."/>
            <person name="Shigenobu S."/>
        </authorList>
    </citation>
    <scope>NUCLEOTIDE SEQUENCE [LARGE SCALE GENOMIC DNA]</scope>
</reference>
<dbReference type="Proteomes" id="UP000735302">
    <property type="component" value="Unassembled WGS sequence"/>
</dbReference>
<dbReference type="GO" id="GO:0005886">
    <property type="term" value="C:plasma membrane"/>
    <property type="evidence" value="ECO:0007669"/>
    <property type="project" value="TreeGrafter"/>
</dbReference>
<evidence type="ECO:0000256" key="1">
    <source>
        <dbReference type="ARBA" id="ARBA00004141"/>
    </source>
</evidence>
<evidence type="ECO:0000256" key="6">
    <source>
        <dbReference type="ARBA" id="ARBA00023053"/>
    </source>
</evidence>
<dbReference type="InterPro" id="IPR001873">
    <property type="entry name" value="ENaC"/>
</dbReference>
<keyword evidence="4 11" id="KW-0812">Transmembrane</keyword>
<dbReference type="EMBL" id="BLXT01000540">
    <property type="protein sequence ID" value="GFN78020.1"/>
    <property type="molecule type" value="Genomic_DNA"/>
</dbReference>
<evidence type="ECO:0000313" key="13">
    <source>
        <dbReference type="EMBL" id="GFN78020.1"/>
    </source>
</evidence>
<gene>
    <name evidence="13" type="ORF">PoB_000452600</name>
</gene>
<evidence type="ECO:0000256" key="8">
    <source>
        <dbReference type="ARBA" id="ARBA00023136"/>
    </source>
</evidence>
<dbReference type="PRINTS" id="PR01078">
    <property type="entry name" value="AMINACHANNEL"/>
</dbReference>
<keyword evidence="8 12" id="KW-0472">Membrane</keyword>
<name>A0AAV3XR67_9GAST</name>
<dbReference type="GO" id="GO:0015280">
    <property type="term" value="F:ligand-gated sodium channel activity"/>
    <property type="evidence" value="ECO:0007669"/>
    <property type="project" value="TreeGrafter"/>
</dbReference>
<feature type="transmembrane region" description="Helical" evidence="12">
    <location>
        <begin position="91"/>
        <end position="108"/>
    </location>
</feature>
<dbReference type="Gene3D" id="2.60.470.10">
    <property type="entry name" value="Acid-sensing ion channels like domains"/>
    <property type="match status" value="1"/>
</dbReference>
<evidence type="ECO:0000256" key="2">
    <source>
        <dbReference type="ARBA" id="ARBA00022448"/>
    </source>
</evidence>